<organism evidence="7">
    <name type="scientific">Rouxiella sp. WC2420</name>
    <dbReference type="NCBI Taxonomy" id="3234145"/>
    <lineage>
        <taxon>Bacteria</taxon>
        <taxon>Pseudomonadati</taxon>
        <taxon>Pseudomonadota</taxon>
        <taxon>Gammaproteobacteria</taxon>
        <taxon>Enterobacterales</taxon>
        <taxon>Yersiniaceae</taxon>
        <taxon>Rouxiella</taxon>
    </lineage>
</organism>
<feature type="transmembrane region" description="Helical" evidence="6">
    <location>
        <begin position="69"/>
        <end position="90"/>
    </location>
</feature>
<feature type="transmembrane region" description="Helical" evidence="6">
    <location>
        <begin position="277"/>
        <end position="297"/>
    </location>
</feature>
<evidence type="ECO:0000256" key="1">
    <source>
        <dbReference type="ARBA" id="ARBA00004429"/>
    </source>
</evidence>
<reference evidence="7" key="1">
    <citation type="submission" date="2024-07" db="EMBL/GenBank/DDBJ databases">
        <authorList>
            <person name="Biller S.J."/>
        </authorList>
    </citation>
    <scope>NUCLEOTIDE SEQUENCE</scope>
    <source>
        <strain evidence="7">WC2420</strain>
    </source>
</reference>
<feature type="transmembrane region" description="Helical" evidence="6">
    <location>
        <begin position="97"/>
        <end position="119"/>
    </location>
</feature>
<dbReference type="CDD" id="cd06580">
    <property type="entry name" value="TM_PBP1_transp_TpRbsC_like"/>
    <property type="match status" value="1"/>
</dbReference>
<evidence type="ECO:0000256" key="2">
    <source>
        <dbReference type="ARBA" id="ARBA00022475"/>
    </source>
</evidence>
<dbReference type="PANTHER" id="PTHR43370:SF1">
    <property type="entry name" value="GUANOSINE ABC TRANSPORTER PERMEASE PROTEIN NUPQ"/>
    <property type="match status" value="1"/>
</dbReference>
<keyword evidence="2" id="KW-1003">Cell membrane</keyword>
<evidence type="ECO:0000313" key="7">
    <source>
        <dbReference type="EMBL" id="XDU72861.1"/>
    </source>
</evidence>
<keyword evidence="5 6" id="KW-0472">Membrane</keyword>
<feature type="transmembrane region" description="Helical" evidence="6">
    <location>
        <begin position="153"/>
        <end position="170"/>
    </location>
</feature>
<protein>
    <submittedName>
        <fullName evidence="7">ABC transporter permease</fullName>
    </submittedName>
</protein>
<dbReference type="Pfam" id="PF02653">
    <property type="entry name" value="BPD_transp_2"/>
    <property type="match status" value="1"/>
</dbReference>
<keyword evidence="4 6" id="KW-1133">Transmembrane helix</keyword>
<dbReference type="InterPro" id="IPR001851">
    <property type="entry name" value="ABC_transp_permease"/>
</dbReference>
<dbReference type="AlphaFoldDB" id="A0AB39VTL6"/>
<dbReference type="GO" id="GO:0022857">
    <property type="term" value="F:transmembrane transporter activity"/>
    <property type="evidence" value="ECO:0007669"/>
    <property type="project" value="InterPro"/>
</dbReference>
<feature type="transmembrane region" description="Helical" evidence="6">
    <location>
        <begin position="201"/>
        <end position="222"/>
    </location>
</feature>
<comment type="subcellular location">
    <subcellularLocation>
        <location evidence="1">Cell inner membrane</location>
        <topology evidence="1">Multi-pass membrane protein</topology>
    </subcellularLocation>
</comment>
<evidence type="ECO:0000256" key="6">
    <source>
        <dbReference type="SAM" id="Phobius"/>
    </source>
</evidence>
<dbReference type="EMBL" id="CP165628">
    <property type="protein sequence ID" value="XDU72861.1"/>
    <property type="molecule type" value="Genomic_DNA"/>
</dbReference>
<sequence>MNLWSHLDAAFFITWLAAAVRLAGPVLLASLGEIYAERSGVLNIGLEGTLLMGALSSYLVSIYSGSAVLGFFAGGVGGLVVSLLLSFFYLRALASQVVVGMVFNILAGGLATYIYSLVIGDKMSPTVDMFNALPVPLLQKIPYIGPIFFNQPWPLYLTLGLVVLAQWVLFHTRFGLSLRAVGENPKAAHAAGLNVQRIRTYGVMLSCLGGGLAGGYLVTAQIGLFRDNIVSGQGFIALAIVIFGRWSPLKALFAAFIFGAADALQLSLQLFNNILPAQVLLALPYLLTILAMSGVIGKTVQPGALTQPYRKD</sequence>
<feature type="transmembrane region" description="Helical" evidence="6">
    <location>
        <begin position="44"/>
        <end position="63"/>
    </location>
</feature>
<gene>
    <name evidence="7" type="ORF">AB3G37_01640</name>
</gene>
<dbReference type="GO" id="GO:0005886">
    <property type="term" value="C:plasma membrane"/>
    <property type="evidence" value="ECO:0007669"/>
    <property type="project" value="UniProtKB-SubCell"/>
</dbReference>
<accession>A0AB39VTL6</accession>
<evidence type="ECO:0000256" key="5">
    <source>
        <dbReference type="ARBA" id="ARBA00023136"/>
    </source>
</evidence>
<feature type="transmembrane region" description="Helical" evidence="6">
    <location>
        <begin position="12"/>
        <end position="32"/>
    </location>
</feature>
<keyword evidence="3 6" id="KW-0812">Transmembrane</keyword>
<dbReference type="PANTHER" id="PTHR43370">
    <property type="entry name" value="SUGAR ABC TRANSPORTER INTEGRAL MEMBRANE PROTEIN-RELATED"/>
    <property type="match status" value="1"/>
</dbReference>
<evidence type="ECO:0000256" key="4">
    <source>
        <dbReference type="ARBA" id="ARBA00022989"/>
    </source>
</evidence>
<name>A0AB39VTL6_9GAMM</name>
<evidence type="ECO:0000256" key="3">
    <source>
        <dbReference type="ARBA" id="ARBA00022692"/>
    </source>
</evidence>
<dbReference type="RefSeq" id="WP_369789527.1">
    <property type="nucleotide sequence ID" value="NZ_CP165628.1"/>
</dbReference>
<proteinExistence type="predicted"/>